<dbReference type="PROSITE" id="PS50850">
    <property type="entry name" value="MFS"/>
    <property type="match status" value="1"/>
</dbReference>
<evidence type="ECO:0000256" key="4">
    <source>
        <dbReference type="ARBA" id="ARBA00023136"/>
    </source>
</evidence>
<name>A0A316YIF5_9BASI</name>
<evidence type="ECO:0000256" key="5">
    <source>
        <dbReference type="SAM" id="MobiDB-lite"/>
    </source>
</evidence>
<dbReference type="PANTHER" id="PTHR23502">
    <property type="entry name" value="MAJOR FACILITATOR SUPERFAMILY"/>
    <property type="match status" value="1"/>
</dbReference>
<feature type="transmembrane region" description="Helical" evidence="6">
    <location>
        <begin position="53"/>
        <end position="72"/>
    </location>
</feature>
<comment type="subcellular location">
    <subcellularLocation>
        <location evidence="1">Membrane</location>
        <topology evidence="1">Multi-pass membrane protein</topology>
    </subcellularLocation>
</comment>
<dbReference type="InterPro" id="IPR020846">
    <property type="entry name" value="MFS_dom"/>
</dbReference>
<feature type="domain" description="Major facilitator superfamily (MFS) profile" evidence="7">
    <location>
        <begin position="18"/>
        <end position="436"/>
    </location>
</feature>
<feature type="transmembrane region" description="Helical" evidence="6">
    <location>
        <begin position="233"/>
        <end position="251"/>
    </location>
</feature>
<sequence>MTRYESARDWPTWRKWALLVPIYLIDLSVSWGASCFSPAQKKFQKDFGTSAEVTTLGLSLYVLGLALGPMFLAPLSEYFGRSPVYIVSYGTLLAWLLGTALAPNLGAFLVFRVLGGLTASCTIANLGGTIADLFPRRHTGKAMAWFLWAATCGSPLGYFLFSTIAQSRGWRDVFWALLGIAGGFWLLMSATLLILGETRPKEMRKELTASNLARDLLQRTMTRPFRFLSTEPIVMFAAAYNGFLYGISFLFNDALSLVFSQHRFNTLETGLAFLGIVVGISIGPLTHILFQERFFQRRVAAVAGPADQHAVVPEARVRTAMIAAVTLPISLFWFAWTSLPSVHWIVPILACVLWGWSFYTLILATYEFVVDSYGIWSASALAGVGLVRNLCGAGFPLFANQMYHRLGYEWATSLLAFLAILLLPITFVLYFKGEKLRMKSPFAASISRDASPSSGENAAADVEQPLEYTPEAEEKKNKMMKSSSS</sequence>
<feature type="transmembrane region" description="Helical" evidence="6">
    <location>
        <begin position="109"/>
        <end position="130"/>
    </location>
</feature>
<dbReference type="Pfam" id="PF07690">
    <property type="entry name" value="MFS_1"/>
    <property type="match status" value="1"/>
</dbReference>
<feature type="transmembrane region" description="Helical" evidence="6">
    <location>
        <begin position="410"/>
        <end position="431"/>
    </location>
</feature>
<feature type="transmembrane region" description="Helical" evidence="6">
    <location>
        <begin position="317"/>
        <end position="336"/>
    </location>
</feature>
<dbReference type="AlphaFoldDB" id="A0A316YIF5"/>
<keyword evidence="3 6" id="KW-1133">Transmembrane helix</keyword>
<dbReference type="InParanoid" id="A0A316YIF5"/>
<dbReference type="Gene3D" id="1.20.1250.20">
    <property type="entry name" value="MFS general substrate transporter like domains"/>
    <property type="match status" value="1"/>
</dbReference>
<dbReference type="GO" id="GO:0022857">
    <property type="term" value="F:transmembrane transporter activity"/>
    <property type="evidence" value="ECO:0007669"/>
    <property type="project" value="InterPro"/>
</dbReference>
<keyword evidence="9" id="KW-1185">Reference proteome</keyword>
<dbReference type="SUPFAM" id="SSF103473">
    <property type="entry name" value="MFS general substrate transporter"/>
    <property type="match status" value="1"/>
</dbReference>
<feature type="transmembrane region" description="Helical" evidence="6">
    <location>
        <begin position="84"/>
        <end position="103"/>
    </location>
</feature>
<dbReference type="RefSeq" id="XP_025376177.1">
    <property type="nucleotide sequence ID" value="XM_025519675.1"/>
</dbReference>
<feature type="transmembrane region" description="Helical" evidence="6">
    <location>
        <begin position="173"/>
        <end position="195"/>
    </location>
</feature>
<protein>
    <submittedName>
        <fullName evidence="8">MFS general substrate transporter</fullName>
    </submittedName>
</protein>
<evidence type="ECO:0000256" key="6">
    <source>
        <dbReference type="SAM" id="Phobius"/>
    </source>
</evidence>
<feature type="transmembrane region" description="Helical" evidence="6">
    <location>
        <begin position="271"/>
        <end position="290"/>
    </location>
</feature>
<organism evidence="8 9">
    <name type="scientific">Acaromyces ingoldii</name>
    <dbReference type="NCBI Taxonomy" id="215250"/>
    <lineage>
        <taxon>Eukaryota</taxon>
        <taxon>Fungi</taxon>
        <taxon>Dikarya</taxon>
        <taxon>Basidiomycota</taxon>
        <taxon>Ustilaginomycotina</taxon>
        <taxon>Exobasidiomycetes</taxon>
        <taxon>Exobasidiales</taxon>
        <taxon>Cryptobasidiaceae</taxon>
        <taxon>Acaromyces</taxon>
    </lineage>
</organism>
<feature type="transmembrane region" description="Helical" evidence="6">
    <location>
        <begin position="373"/>
        <end position="398"/>
    </location>
</feature>
<dbReference type="GeneID" id="37041591"/>
<feature type="transmembrane region" description="Helical" evidence="6">
    <location>
        <begin position="142"/>
        <end position="161"/>
    </location>
</feature>
<keyword evidence="2 6" id="KW-0812">Transmembrane</keyword>
<evidence type="ECO:0000256" key="3">
    <source>
        <dbReference type="ARBA" id="ARBA00022989"/>
    </source>
</evidence>
<evidence type="ECO:0000259" key="7">
    <source>
        <dbReference type="PROSITE" id="PS50850"/>
    </source>
</evidence>
<dbReference type="CDD" id="cd17323">
    <property type="entry name" value="MFS_Tpo1_MDR_like"/>
    <property type="match status" value="1"/>
</dbReference>
<dbReference type="InterPro" id="IPR036259">
    <property type="entry name" value="MFS_trans_sf"/>
</dbReference>
<dbReference type="OrthoDB" id="9986881at2759"/>
<gene>
    <name evidence="8" type="ORF">FA10DRAFT_252999</name>
</gene>
<feature type="transmembrane region" description="Helical" evidence="6">
    <location>
        <begin position="16"/>
        <end position="33"/>
    </location>
</feature>
<evidence type="ECO:0000313" key="8">
    <source>
        <dbReference type="EMBL" id="PWN88979.1"/>
    </source>
</evidence>
<dbReference type="GO" id="GO:0005886">
    <property type="term" value="C:plasma membrane"/>
    <property type="evidence" value="ECO:0007669"/>
    <property type="project" value="TreeGrafter"/>
</dbReference>
<evidence type="ECO:0000256" key="2">
    <source>
        <dbReference type="ARBA" id="ARBA00022692"/>
    </source>
</evidence>
<dbReference type="PANTHER" id="PTHR23502:SF24">
    <property type="entry name" value="TRANSPORTER, PUTATIVE-RELATED"/>
    <property type="match status" value="1"/>
</dbReference>
<accession>A0A316YIF5</accession>
<dbReference type="STRING" id="215250.A0A316YIF5"/>
<feature type="region of interest" description="Disordered" evidence="5">
    <location>
        <begin position="446"/>
        <end position="485"/>
    </location>
</feature>
<evidence type="ECO:0000256" key="1">
    <source>
        <dbReference type="ARBA" id="ARBA00004141"/>
    </source>
</evidence>
<dbReference type="InterPro" id="IPR011701">
    <property type="entry name" value="MFS"/>
</dbReference>
<evidence type="ECO:0000313" key="9">
    <source>
        <dbReference type="Proteomes" id="UP000245768"/>
    </source>
</evidence>
<reference evidence="8 9" key="1">
    <citation type="journal article" date="2018" name="Mol. Biol. Evol.">
        <title>Broad Genomic Sampling Reveals a Smut Pathogenic Ancestry of the Fungal Clade Ustilaginomycotina.</title>
        <authorList>
            <person name="Kijpornyongpan T."/>
            <person name="Mondo S.J."/>
            <person name="Barry K."/>
            <person name="Sandor L."/>
            <person name="Lee J."/>
            <person name="Lipzen A."/>
            <person name="Pangilinan J."/>
            <person name="LaButti K."/>
            <person name="Hainaut M."/>
            <person name="Henrissat B."/>
            <person name="Grigoriev I.V."/>
            <person name="Spatafora J.W."/>
            <person name="Aime M.C."/>
        </authorList>
    </citation>
    <scope>NUCLEOTIDE SEQUENCE [LARGE SCALE GENOMIC DNA]</scope>
    <source>
        <strain evidence="8 9">MCA 4198</strain>
    </source>
</reference>
<dbReference type="EMBL" id="KZ819637">
    <property type="protein sequence ID" value="PWN88979.1"/>
    <property type="molecule type" value="Genomic_DNA"/>
</dbReference>
<proteinExistence type="predicted"/>
<dbReference type="Proteomes" id="UP000245768">
    <property type="component" value="Unassembled WGS sequence"/>
</dbReference>
<feature type="transmembrane region" description="Helical" evidence="6">
    <location>
        <begin position="342"/>
        <end position="366"/>
    </location>
</feature>
<keyword evidence="4 6" id="KW-0472">Membrane</keyword>